<keyword evidence="3" id="KW-0808">Transferase</keyword>
<proteinExistence type="inferred from homology"/>
<evidence type="ECO:0000256" key="7">
    <source>
        <dbReference type="ARBA" id="ARBA00023034"/>
    </source>
</evidence>
<dbReference type="PANTHER" id="PTHR12129">
    <property type="entry name" value="HEPARAN SULFATE 2-O-SULFOTRANSFERASE"/>
    <property type="match status" value="1"/>
</dbReference>
<evidence type="ECO:0000256" key="9">
    <source>
        <dbReference type="ARBA" id="ARBA00023180"/>
    </source>
</evidence>
<evidence type="ECO:0000256" key="8">
    <source>
        <dbReference type="ARBA" id="ARBA00023136"/>
    </source>
</evidence>
<name>A0ABY6L856_9ARAC</name>
<gene>
    <name evidence="10" type="ORF">LAZ67_15000145</name>
</gene>
<keyword evidence="9" id="KW-0325">Glycoprotein</keyword>
<comment type="subcellular location">
    <subcellularLocation>
        <location evidence="1">Golgi apparatus membrane</location>
        <topology evidence="1">Single-pass type II membrane protein</topology>
    </subcellularLocation>
</comment>
<keyword evidence="8" id="KW-0472">Membrane</keyword>
<evidence type="ECO:0000256" key="5">
    <source>
        <dbReference type="ARBA" id="ARBA00022968"/>
    </source>
</evidence>
<dbReference type="Pfam" id="PF03567">
    <property type="entry name" value="Sulfotransfer_2"/>
    <property type="match status" value="1"/>
</dbReference>
<dbReference type="PANTHER" id="PTHR12129:SF20">
    <property type="entry name" value="HEPARAN SULFATE 2-O-SULFOTRANSFERASE PIPE"/>
    <property type="match status" value="1"/>
</dbReference>
<evidence type="ECO:0000256" key="2">
    <source>
        <dbReference type="ARBA" id="ARBA00010569"/>
    </source>
</evidence>
<evidence type="ECO:0000256" key="1">
    <source>
        <dbReference type="ARBA" id="ARBA00004323"/>
    </source>
</evidence>
<dbReference type="InterPro" id="IPR027417">
    <property type="entry name" value="P-loop_NTPase"/>
</dbReference>
<accession>A0ABY6L856</accession>
<dbReference type="EMBL" id="CP092877">
    <property type="protein sequence ID" value="UYV77213.1"/>
    <property type="molecule type" value="Genomic_DNA"/>
</dbReference>
<dbReference type="InterPro" id="IPR005331">
    <property type="entry name" value="Sulfotransferase"/>
</dbReference>
<evidence type="ECO:0000313" key="11">
    <source>
        <dbReference type="Proteomes" id="UP001235939"/>
    </source>
</evidence>
<evidence type="ECO:0000256" key="4">
    <source>
        <dbReference type="ARBA" id="ARBA00022692"/>
    </source>
</evidence>
<evidence type="ECO:0000313" key="10">
    <source>
        <dbReference type="EMBL" id="UYV77213.1"/>
    </source>
</evidence>
<comment type="similarity">
    <text evidence="2">Belongs to the sulfotransferase 3 family.</text>
</comment>
<dbReference type="Proteomes" id="UP001235939">
    <property type="component" value="Chromosome 15"/>
</dbReference>
<keyword evidence="6" id="KW-1133">Transmembrane helix</keyword>
<sequence length="216" mass="25555">MEQRAVVTFNAKLGKSASETFILMKQVYESSSSDKSIHQEWVCPRYGYRPPLYINLVRDPVERLISTFSYRRQTAHLHQTKQPSDYWLNKKYENCVRKKDPECLFLDGTAYDRLQITFFCGQFEECKSYAVVGVVEEWNMTLAVLEDILPQFFRGAARIYHEEMPGSRLNPSEPKFKQEVSQQVKDLVKANLSHEYELYNFALQRLHQQYRSIRNF</sequence>
<evidence type="ECO:0000256" key="6">
    <source>
        <dbReference type="ARBA" id="ARBA00022989"/>
    </source>
</evidence>
<protein>
    <submittedName>
        <fullName evidence="10">Uncharacterized protein</fullName>
    </submittedName>
</protein>
<evidence type="ECO:0000256" key="3">
    <source>
        <dbReference type="ARBA" id="ARBA00022679"/>
    </source>
</evidence>
<keyword evidence="11" id="KW-1185">Reference proteome</keyword>
<dbReference type="InterPro" id="IPR007734">
    <property type="entry name" value="Heparan_SO4_2-O-STrfase"/>
</dbReference>
<dbReference type="Gene3D" id="3.40.50.300">
    <property type="entry name" value="P-loop containing nucleotide triphosphate hydrolases"/>
    <property type="match status" value="1"/>
</dbReference>
<organism evidence="10 11">
    <name type="scientific">Cordylochernes scorpioides</name>
    <dbReference type="NCBI Taxonomy" id="51811"/>
    <lineage>
        <taxon>Eukaryota</taxon>
        <taxon>Metazoa</taxon>
        <taxon>Ecdysozoa</taxon>
        <taxon>Arthropoda</taxon>
        <taxon>Chelicerata</taxon>
        <taxon>Arachnida</taxon>
        <taxon>Pseudoscorpiones</taxon>
        <taxon>Cheliferoidea</taxon>
        <taxon>Chernetidae</taxon>
        <taxon>Cordylochernes</taxon>
    </lineage>
</organism>
<keyword evidence="4" id="KW-0812">Transmembrane</keyword>
<keyword evidence="5" id="KW-0735">Signal-anchor</keyword>
<reference evidence="10 11" key="1">
    <citation type="submission" date="2022-01" db="EMBL/GenBank/DDBJ databases">
        <title>A chromosomal length assembly of Cordylochernes scorpioides.</title>
        <authorList>
            <person name="Zeh D."/>
            <person name="Zeh J."/>
        </authorList>
    </citation>
    <scope>NUCLEOTIDE SEQUENCE [LARGE SCALE GENOMIC DNA]</scope>
    <source>
        <strain evidence="10">IN4F17</strain>
        <tissue evidence="10">Whole Body</tissue>
    </source>
</reference>
<keyword evidence="7" id="KW-0333">Golgi apparatus</keyword>